<accession>A0A1G8AY73</accession>
<evidence type="ECO:0000313" key="4">
    <source>
        <dbReference type="Proteomes" id="UP000198822"/>
    </source>
</evidence>
<organism evidence="3 4">
    <name type="scientific">Agrococcus jejuensis</name>
    <dbReference type="NCBI Taxonomy" id="399736"/>
    <lineage>
        <taxon>Bacteria</taxon>
        <taxon>Bacillati</taxon>
        <taxon>Actinomycetota</taxon>
        <taxon>Actinomycetes</taxon>
        <taxon>Micrococcales</taxon>
        <taxon>Microbacteriaceae</taxon>
        <taxon>Agrococcus</taxon>
    </lineage>
</organism>
<evidence type="ECO:0000259" key="2">
    <source>
        <dbReference type="SMART" id="SM00226"/>
    </source>
</evidence>
<keyword evidence="1" id="KW-0059">Arsenical resistance</keyword>
<dbReference type="AlphaFoldDB" id="A0A1G8AY73"/>
<dbReference type="EMBL" id="LT629695">
    <property type="protein sequence ID" value="SDH25895.1"/>
    <property type="molecule type" value="Genomic_DNA"/>
</dbReference>
<dbReference type="SMART" id="SM00226">
    <property type="entry name" value="LMWPc"/>
    <property type="match status" value="1"/>
</dbReference>
<dbReference type="InterPro" id="IPR023485">
    <property type="entry name" value="Ptyr_pPase"/>
</dbReference>
<dbReference type="GO" id="GO:0046685">
    <property type="term" value="P:response to arsenic-containing substance"/>
    <property type="evidence" value="ECO:0007669"/>
    <property type="project" value="UniProtKB-KW"/>
</dbReference>
<feature type="domain" description="Phosphotyrosine protein phosphatase I" evidence="2">
    <location>
        <begin position="83"/>
        <end position="205"/>
    </location>
</feature>
<dbReference type="STRING" id="399736.SAMN04489720_0580"/>
<dbReference type="Gene3D" id="3.40.50.2300">
    <property type="match status" value="1"/>
</dbReference>
<dbReference type="PANTHER" id="PTHR43428">
    <property type="entry name" value="ARSENATE REDUCTASE"/>
    <property type="match status" value="1"/>
</dbReference>
<dbReference type="SUPFAM" id="SSF52788">
    <property type="entry name" value="Phosphotyrosine protein phosphatases I"/>
    <property type="match status" value="1"/>
</dbReference>
<reference evidence="4" key="1">
    <citation type="submission" date="2016-10" db="EMBL/GenBank/DDBJ databases">
        <authorList>
            <person name="Varghese N."/>
            <person name="Submissions S."/>
        </authorList>
    </citation>
    <scope>NUCLEOTIDE SEQUENCE [LARGE SCALE GENOMIC DNA]</scope>
    <source>
        <strain evidence="4">DSM 22002</strain>
    </source>
</reference>
<sequence length="208" mass="21817">MLGGMRGRRGRQGDEPVSLDDAAVALVDAHPTLDAGTVTTLVHHSRDLLAAIDAGHERLQQRAVDLAAARLDALDATVSPGVPRVLFLSTRNDGMSILAEALVRASGAPVLASSAGVRPVATVLRSVADALAEVGVAHPGFPKPLTPEVLSRADVVVTMLCDPPPLHDGQRTEDWDFEDPAGLGSGAVRTLRDRIRVRVDELLAQLGS</sequence>
<dbReference type="PANTHER" id="PTHR43428:SF1">
    <property type="entry name" value="ARSENATE REDUCTASE"/>
    <property type="match status" value="1"/>
</dbReference>
<name>A0A1G8AY73_9MICO</name>
<evidence type="ECO:0000256" key="1">
    <source>
        <dbReference type="ARBA" id="ARBA00022849"/>
    </source>
</evidence>
<proteinExistence type="predicted"/>
<keyword evidence="4" id="KW-1185">Reference proteome</keyword>
<evidence type="ECO:0000313" key="3">
    <source>
        <dbReference type="EMBL" id="SDH25895.1"/>
    </source>
</evidence>
<gene>
    <name evidence="3" type="ORF">SAMN04489720_0580</name>
</gene>
<dbReference type="Proteomes" id="UP000198822">
    <property type="component" value="Chromosome I"/>
</dbReference>
<dbReference type="InterPro" id="IPR036196">
    <property type="entry name" value="Ptyr_pPase_sf"/>
</dbReference>
<protein>
    <submittedName>
        <fullName evidence="3">Protein-tyrosine-phosphatase</fullName>
    </submittedName>
</protein>
<dbReference type="Pfam" id="PF01451">
    <property type="entry name" value="LMWPc"/>
    <property type="match status" value="1"/>
</dbReference>